<feature type="transmembrane region" description="Helical" evidence="1">
    <location>
        <begin position="132"/>
        <end position="153"/>
    </location>
</feature>
<dbReference type="InterPro" id="IPR021878">
    <property type="entry name" value="TgpA_N"/>
</dbReference>
<organism evidence="3 4">
    <name type="scientific">Paenibacillus timonensis</name>
    <dbReference type="NCBI Taxonomy" id="225915"/>
    <lineage>
        <taxon>Bacteria</taxon>
        <taxon>Bacillati</taxon>
        <taxon>Bacillota</taxon>
        <taxon>Bacilli</taxon>
        <taxon>Bacillales</taxon>
        <taxon>Paenibacillaceae</taxon>
        <taxon>Paenibacillus</taxon>
    </lineage>
</organism>
<evidence type="ECO:0000313" key="4">
    <source>
        <dbReference type="Proteomes" id="UP001597211"/>
    </source>
</evidence>
<dbReference type="Pfam" id="PF01841">
    <property type="entry name" value="Transglut_core"/>
    <property type="match status" value="1"/>
</dbReference>
<feature type="transmembrane region" description="Helical" evidence="1">
    <location>
        <begin position="87"/>
        <end position="104"/>
    </location>
</feature>
<dbReference type="SUPFAM" id="SSF54001">
    <property type="entry name" value="Cysteine proteinases"/>
    <property type="match status" value="1"/>
</dbReference>
<proteinExistence type="predicted"/>
<comment type="caution">
    <text evidence="3">The sequence shown here is derived from an EMBL/GenBank/DDBJ whole genome shotgun (WGS) entry which is preliminary data.</text>
</comment>
<feature type="transmembrane region" description="Helical" evidence="1">
    <location>
        <begin position="31"/>
        <end position="51"/>
    </location>
</feature>
<reference evidence="4" key="1">
    <citation type="journal article" date="2019" name="Int. J. Syst. Evol. Microbiol.">
        <title>The Global Catalogue of Microorganisms (GCM) 10K type strain sequencing project: providing services to taxonomists for standard genome sequencing and annotation.</title>
        <authorList>
            <consortium name="The Broad Institute Genomics Platform"/>
            <consortium name="The Broad Institute Genome Sequencing Center for Infectious Disease"/>
            <person name="Wu L."/>
            <person name="Ma J."/>
        </authorList>
    </citation>
    <scope>NUCLEOTIDE SEQUENCE [LARGE SCALE GENOMIC DNA]</scope>
    <source>
        <strain evidence="4">CCUG 48216</strain>
    </source>
</reference>
<keyword evidence="4" id="KW-1185">Reference proteome</keyword>
<protein>
    <submittedName>
        <fullName evidence="3">DUF4129 domain-containing transglutaminase family protein</fullName>
    </submittedName>
</protein>
<dbReference type="Pfam" id="PF13559">
    <property type="entry name" value="DUF4129"/>
    <property type="match status" value="1"/>
</dbReference>
<dbReference type="RefSeq" id="WP_240268440.1">
    <property type="nucleotide sequence ID" value="NZ_JAKSXN010000012.1"/>
</dbReference>
<dbReference type="InterPro" id="IPR052901">
    <property type="entry name" value="Bact_TGase-like"/>
</dbReference>
<evidence type="ECO:0000256" key="1">
    <source>
        <dbReference type="SAM" id="Phobius"/>
    </source>
</evidence>
<dbReference type="PANTHER" id="PTHR42736:SF1">
    <property type="entry name" value="PROTEIN-GLUTAMINE GAMMA-GLUTAMYLTRANSFERASE"/>
    <property type="match status" value="1"/>
</dbReference>
<dbReference type="Pfam" id="PF11992">
    <property type="entry name" value="TgpA_N"/>
    <property type="match status" value="1"/>
</dbReference>
<feature type="transmembrane region" description="Helical" evidence="1">
    <location>
        <begin position="165"/>
        <end position="182"/>
    </location>
</feature>
<keyword evidence="1" id="KW-0812">Transmembrane</keyword>
<keyword evidence="1" id="KW-1133">Transmembrane helix</keyword>
<name>A0ABW3S9M1_9BACL</name>
<dbReference type="EMBL" id="JBHTKZ010000012">
    <property type="protein sequence ID" value="MFD1181394.1"/>
    <property type="molecule type" value="Genomic_DNA"/>
</dbReference>
<feature type="transmembrane region" description="Helical" evidence="1">
    <location>
        <begin position="63"/>
        <end position="80"/>
    </location>
</feature>
<dbReference type="PANTHER" id="PTHR42736">
    <property type="entry name" value="PROTEIN-GLUTAMINE GAMMA-GLUTAMYLTRANSFERASE"/>
    <property type="match status" value="1"/>
</dbReference>
<evidence type="ECO:0000259" key="2">
    <source>
        <dbReference type="SMART" id="SM00460"/>
    </source>
</evidence>
<feature type="transmembrane region" description="Helical" evidence="1">
    <location>
        <begin position="218"/>
        <end position="240"/>
    </location>
</feature>
<dbReference type="InterPro" id="IPR025403">
    <property type="entry name" value="TgpA-like_C"/>
</dbReference>
<dbReference type="SMART" id="SM00460">
    <property type="entry name" value="TGc"/>
    <property type="match status" value="1"/>
</dbReference>
<dbReference type="Gene3D" id="3.10.620.30">
    <property type="match status" value="1"/>
</dbReference>
<feature type="domain" description="Transglutaminase-like" evidence="2">
    <location>
        <begin position="518"/>
        <end position="615"/>
    </location>
</feature>
<sequence length="801" mass="85969">MPALKHVELTAGGRLAAEAPSRRGGHPAPSAGLRIVITLLLFGLFGEWLYPLHAMMPDRQTELIPLFFILTGALLLFGCLRLPSGLFAPLPPLLIAGAMLYLFGREEGVAWFGSYAQTIAADLGEFLDSGRLYAISMETRALLLLIGWTLLVVSVQMLALSRQSILLFLSATVIYLLVLEAAVGLELYLGVIRSAALGLALQAAAFHRGESGPSRGTGGVAGGSVVLVCVAGAALLSSLLPLQPVRAISWEQVARSLSAWTGAELMGQPSGAPAISVSGYGRDDSKLGAPLRLRHDPYFTALSPYNTYWRGESKSVYTGRGWIQPAGEGAPSIAEAERSGGFEGEAAAGEAAAAVAGVDAGRELIRQTVTFESPMTGRVALLSGGLPVQTERIIAGDRNQPVQVDPRFDAWADAFIVDYAAPSEQIYGYELTSTMPTASAAELRQEEGPDPVEVQNRFLQLPEALPERVRKLGEQLVAGENSRYDAAAAVESYLKHRYAYSLDSRQPPDGADFVDRFLFVDRIGYCDHFSTAMVILLRSGGIPARWVKGFAPGDPAPSAATAAAEAGSEVVPASAVAGGTGSAELHRYTVSYADAHSWVEVYFPETGWVAFDPTPGFGASMALSVSTLADHGLGGADAEAAFPLLAKATEVAKLLQPQLTELAAKQFAGLNPQLRLFDWTVLALGAGFVLLLAREVRLRGHLLPLAFGRLPLRSAFPGRRELLASADRVWRELALVYGPKPAAMTAREYIQTAFIGNQAQAESAEQFVRTWERIYYGGLRPERKESVKFLEQCRKLAFRRR</sequence>
<evidence type="ECO:0000313" key="3">
    <source>
        <dbReference type="EMBL" id="MFD1181394.1"/>
    </source>
</evidence>
<gene>
    <name evidence="3" type="ORF">ACFQ2Z_08505</name>
</gene>
<dbReference type="InterPro" id="IPR038765">
    <property type="entry name" value="Papain-like_cys_pep_sf"/>
</dbReference>
<accession>A0ABW3S9M1</accession>
<keyword evidence="1" id="KW-0472">Membrane</keyword>
<dbReference type="InterPro" id="IPR002931">
    <property type="entry name" value="Transglutaminase-like"/>
</dbReference>
<dbReference type="Proteomes" id="UP001597211">
    <property type="component" value="Unassembled WGS sequence"/>
</dbReference>